<accession>A0A6G1GEF4</accession>
<keyword evidence="2" id="KW-0813">Transport</keyword>
<feature type="signal peptide" evidence="11">
    <location>
        <begin position="1"/>
        <end position="19"/>
    </location>
</feature>
<keyword evidence="4 11" id="KW-0732">Signal</keyword>
<feature type="region of interest" description="Disordered" evidence="9">
    <location>
        <begin position="131"/>
        <end position="188"/>
    </location>
</feature>
<keyword evidence="3 10" id="KW-0812">Transmembrane</keyword>
<dbReference type="PANTHER" id="PTHR15071">
    <property type="entry name" value="MANNOSE-6-PHOSPHATE RECEPTOR FAMILY MEMBER"/>
    <property type="match status" value="1"/>
</dbReference>
<evidence type="ECO:0000256" key="4">
    <source>
        <dbReference type="ARBA" id="ARBA00022729"/>
    </source>
</evidence>
<dbReference type="PANTHER" id="PTHR15071:SF0">
    <property type="entry name" value="MANNOSE 6-PHOSPHATE RECEPTOR-LIKE PROTEIN 1"/>
    <property type="match status" value="1"/>
</dbReference>
<dbReference type="Pfam" id="PF02157">
    <property type="entry name" value="Man-6-P_recep"/>
    <property type="match status" value="1"/>
</dbReference>
<dbReference type="AlphaFoldDB" id="A0A6G1GEF4"/>
<dbReference type="GO" id="GO:0000139">
    <property type="term" value="C:Golgi membrane"/>
    <property type="evidence" value="ECO:0007669"/>
    <property type="project" value="UniProtKB-SubCell"/>
</dbReference>
<sequence>MKLPHLLPLSLALLTLADNKPPKPPAPCTIRSHSTGTFFDLNPIAVHPVKKALSGAESPHSWRAKGYHYAANFSVNFCAPVVEEVKDVVGVEKGLWGNVSAFYEMGGKVYSLGNQNTEPVIQGRNLILNYTNGSPCPSPPSKRQLHIHTPNRPKDKDSEDKDKHDDDDDDDDDDKKPDHKKPSKDKDQPIRRKAALIHLLCDRDPLAPKVALAFLGTLDECTYSFAARSMAACGGVLTPQQTLSPGGVFGVIALIAVLVYLVGGCVYQRSVLHQRGWRQMPNYSMWAGCLGFFVDIFVIATSSCARLLPRNRGYSRVSLGNQHRGRGTNSEDENRLIDQLDEEWDD</sequence>
<evidence type="ECO:0000256" key="6">
    <source>
        <dbReference type="ARBA" id="ARBA00023136"/>
    </source>
</evidence>
<name>A0A6G1GEF4_9PEZI</name>
<evidence type="ECO:0000256" key="1">
    <source>
        <dbReference type="ARBA" id="ARBA00004308"/>
    </source>
</evidence>
<evidence type="ECO:0000256" key="5">
    <source>
        <dbReference type="ARBA" id="ARBA00022989"/>
    </source>
</evidence>
<keyword evidence="5 10" id="KW-1133">Transmembrane helix</keyword>
<protein>
    <submittedName>
        <fullName evidence="13 15">Mannose 6-phosphate receptor domain-containing protein</fullName>
    </submittedName>
</protein>
<dbReference type="InterPro" id="IPR044865">
    <property type="entry name" value="MRH_dom"/>
</dbReference>
<reference evidence="13 15" key="1">
    <citation type="submission" date="2020-01" db="EMBL/GenBank/DDBJ databases">
        <authorList>
            <consortium name="DOE Joint Genome Institute"/>
            <person name="Haridas S."/>
            <person name="Albert R."/>
            <person name="Binder M."/>
            <person name="Bloem J."/>
            <person name="Labutti K."/>
            <person name="Salamov A."/>
            <person name="Andreopoulos B."/>
            <person name="Baker S.E."/>
            <person name="Barry K."/>
            <person name="Bills G."/>
            <person name="Bluhm B.H."/>
            <person name="Cannon C."/>
            <person name="Castanera R."/>
            <person name="Culley D.E."/>
            <person name="Daum C."/>
            <person name="Ezra D."/>
            <person name="Gonzalez J.B."/>
            <person name="Henrissat B."/>
            <person name="Kuo A."/>
            <person name="Liang C."/>
            <person name="Lipzen A."/>
            <person name="Lutzoni F."/>
            <person name="Magnuson J."/>
            <person name="Mondo S."/>
            <person name="Nolan M."/>
            <person name="Ohm R."/>
            <person name="Pangilinan J."/>
            <person name="Park H.-J."/>
            <person name="Ramirez L."/>
            <person name="Alfaro M."/>
            <person name="Sun H."/>
            <person name="Tritt A."/>
            <person name="Yoshinaga Y."/>
            <person name="Zwiers L.-H."/>
            <person name="Turgeon B.G."/>
            <person name="Goodwin S.B."/>
            <person name="Spatafora J.W."/>
            <person name="Crous P.W."/>
            <person name="Grigoriev I.V."/>
        </authorList>
    </citation>
    <scope>NUCLEOTIDE SEQUENCE</scope>
    <source>
        <strain evidence="13 15">CBS 781.70</strain>
    </source>
</reference>
<reference evidence="15" key="3">
    <citation type="submission" date="2025-04" db="UniProtKB">
        <authorList>
            <consortium name="RefSeq"/>
        </authorList>
    </citation>
    <scope>IDENTIFICATION</scope>
    <source>
        <strain evidence="15">CBS 781.70</strain>
    </source>
</reference>
<dbReference type="GO" id="GO:0010008">
    <property type="term" value="C:endosome membrane"/>
    <property type="evidence" value="ECO:0007669"/>
    <property type="project" value="UniProtKB-SubCell"/>
</dbReference>
<dbReference type="SUPFAM" id="SSF50911">
    <property type="entry name" value="Mannose 6-phosphate receptor domain"/>
    <property type="match status" value="1"/>
</dbReference>
<dbReference type="Gene3D" id="2.70.130.10">
    <property type="entry name" value="Mannose-6-phosphate receptor binding domain"/>
    <property type="match status" value="2"/>
</dbReference>
<dbReference type="GeneID" id="54417510"/>
<feature type="chain" id="PRO_5044632048" evidence="11">
    <location>
        <begin position="20"/>
        <end position="346"/>
    </location>
</feature>
<evidence type="ECO:0000313" key="13">
    <source>
        <dbReference type="EMBL" id="KAF1816438.1"/>
    </source>
</evidence>
<keyword evidence="13 15" id="KW-0675">Receptor</keyword>
<organism evidence="13">
    <name type="scientific">Eremomyces bilateralis CBS 781.70</name>
    <dbReference type="NCBI Taxonomy" id="1392243"/>
    <lineage>
        <taxon>Eukaryota</taxon>
        <taxon>Fungi</taxon>
        <taxon>Dikarya</taxon>
        <taxon>Ascomycota</taxon>
        <taxon>Pezizomycotina</taxon>
        <taxon>Dothideomycetes</taxon>
        <taxon>Dothideomycetes incertae sedis</taxon>
        <taxon>Eremomycetales</taxon>
        <taxon>Eremomycetaceae</taxon>
        <taxon>Eremomyces</taxon>
    </lineage>
</organism>
<reference evidence="15" key="2">
    <citation type="submission" date="2020-04" db="EMBL/GenBank/DDBJ databases">
        <authorList>
            <consortium name="NCBI Genome Project"/>
        </authorList>
    </citation>
    <scope>NUCLEOTIDE SEQUENCE</scope>
    <source>
        <strain evidence="15">CBS 781.70</strain>
    </source>
</reference>
<evidence type="ECO:0000256" key="10">
    <source>
        <dbReference type="SAM" id="Phobius"/>
    </source>
</evidence>
<feature type="compositionally biased region" description="Basic and acidic residues" evidence="9">
    <location>
        <begin position="152"/>
        <end position="164"/>
    </location>
</feature>
<evidence type="ECO:0000256" key="11">
    <source>
        <dbReference type="SAM" id="SignalP"/>
    </source>
</evidence>
<dbReference type="OrthoDB" id="4504960at2759"/>
<dbReference type="Proteomes" id="UP000504638">
    <property type="component" value="Unplaced"/>
</dbReference>
<dbReference type="RefSeq" id="XP_033538069.1">
    <property type="nucleotide sequence ID" value="XM_033676940.1"/>
</dbReference>
<keyword evidence="8" id="KW-0325">Glycoprotein</keyword>
<evidence type="ECO:0000259" key="12">
    <source>
        <dbReference type="PROSITE" id="PS51914"/>
    </source>
</evidence>
<keyword evidence="7" id="KW-1015">Disulfide bond</keyword>
<keyword evidence="6 10" id="KW-0472">Membrane</keyword>
<evidence type="ECO:0000256" key="8">
    <source>
        <dbReference type="ARBA" id="ARBA00023180"/>
    </source>
</evidence>
<dbReference type="GO" id="GO:0007034">
    <property type="term" value="P:vacuolar transport"/>
    <property type="evidence" value="ECO:0007669"/>
    <property type="project" value="TreeGrafter"/>
</dbReference>
<feature type="domain" description="MRH" evidence="12">
    <location>
        <begin position="26"/>
        <end position="235"/>
    </location>
</feature>
<dbReference type="EMBL" id="ML975150">
    <property type="protein sequence ID" value="KAF1816438.1"/>
    <property type="molecule type" value="Genomic_DNA"/>
</dbReference>
<gene>
    <name evidence="13 15" type="ORF">P152DRAFT_409328</name>
</gene>
<evidence type="ECO:0000313" key="15">
    <source>
        <dbReference type="RefSeq" id="XP_033538069.1"/>
    </source>
</evidence>
<feature type="transmembrane region" description="Helical" evidence="10">
    <location>
        <begin position="247"/>
        <end position="267"/>
    </location>
</feature>
<proteinExistence type="predicted"/>
<feature type="transmembrane region" description="Helical" evidence="10">
    <location>
        <begin position="287"/>
        <end position="308"/>
    </location>
</feature>
<dbReference type="PROSITE" id="PS51914">
    <property type="entry name" value="MRH"/>
    <property type="match status" value="1"/>
</dbReference>
<evidence type="ECO:0000256" key="7">
    <source>
        <dbReference type="ARBA" id="ARBA00023157"/>
    </source>
</evidence>
<dbReference type="InterPro" id="IPR028927">
    <property type="entry name" value="Man-6-P_rcpt"/>
</dbReference>
<evidence type="ECO:0000313" key="14">
    <source>
        <dbReference type="Proteomes" id="UP000504638"/>
    </source>
</evidence>
<evidence type="ECO:0000256" key="2">
    <source>
        <dbReference type="ARBA" id="ARBA00022448"/>
    </source>
</evidence>
<evidence type="ECO:0000256" key="9">
    <source>
        <dbReference type="SAM" id="MobiDB-lite"/>
    </source>
</evidence>
<evidence type="ECO:0000256" key="3">
    <source>
        <dbReference type="ARBA" id="ARBA00022692"/>
    </source>
</evidence>
<dbReference type="GO" id="GO:0005770">
    <property type="term" value="C:late endosome"/>
    <property type="evidence" value="ECO:0007669"/>
    <property type="project" value="TreeGrafter"/>
</dbReference>
<keyword evidence="14" id="KW-1185">Reference proteome</keyword>
<dbReference type="InterPro" id="IPR009011">
    <property type="entry name" value="Man6P_isomerase_rcpt-bd_dom_sf"/>
</dbReference>
<comment type="subcellular location">
    <subcellularLocation>
        <location evidence="1">Endomembrane system</location>
    </subcellularLocation>
</comment>